<evidence type="ECO:0000313" key="10">
    <source>
        <dbReference type="Proteomes" id="UP001600888"/>
    </source>
</evidence>
<proteinExistence type="inferred from homology"/>
<evidence type="ECO:0000256" key="4">
    <source>
        <dbReference type="ARBA" id="ARBA00023136"/>
    </source>
</evidence>
<protein>
    <recommendedName>
        <fullName evidence="8">Rhodopsin domain-containing protein</fullName>
    </recommendedName>
</protein>
<evidence type="ECO:0000256" key="2">
    <source>
        <dbReference type="ARBA" id="ARBA00022692"/>
    </source>
</evidence>
<sequence>MNHQAGPLHSEIFLLLSRCCHQGSIAQNCPFFSGEQPDSHSFDYGIGRWLSLSNSRIPHIAIMDAILNGPAMAPPAGETSNFSNPPNENALAIGVLVTMIVISTLCVLVRLYARVYLLRKFQAEEILLVLAYGCYWGAAWADFAMVETPGYFVHTWNVRVKDMLPTQYYILVFGVCYSFVLPFLKVAILTEWTRMFVPRGTHMKNAFFWGCMTVCFVQVGAGIATVIALNVQCIPHAAIWDVTITDKQCFELYPLQVSSASIQLVSDIAIFLLPQRVIWTLKMTWQKRMGVSVVFGLGLLACISAAFRLATTVAYGEAADAIYALGPLVFWATAEMTCGFFVCCMPCIPKILRDTGVLRNMKRAFGMKTTTTKNTSNAKSGNFSSNVSHAKSVTATSKSYYKLDEDGIPMEPVKSESTEQLHKAKLSGAAITRTTQITISQDSRSMTSDIEAGRGAGMPPEPNDEWPRSAYR</sequence>
<dbReference type="InterPro" id="IPR049326">
    <property type="entry name" value="Rhodopsin_dom_fungi"/>
</dbReference>
<dbReference type="EMBL" id="JBAWTH010000036">
    <property type="protein sequence ID" value="KAL2284450.1"/>
    <property type="molecule type" value="Genomic_DNA"/>
</dbReference>
<feature type="domain" description="Rhodopsin" evidence="8">
    <location>
        <begin position="109"/>
        <end position="353"/>
    </location>
</feature>
<evidence type="ECO:0000256" key="3">
    <source>
        <dbReference type="ARBA" id="ARBA00022989"/>
    </source>
</evidence>
<feature type="compositionally biased region" description="Polar residues" evidence="6">
    <location>
        <begin position="439"/>
        <end position="448"/>
    </location>
</feature>
<comment type="subcellular location">
    <subcellularLocation>
        <location evidence="1">Membrane</location>
        <topology evidence="1">Multi-pass membrane protein</topology>
    </subcellularLocation>
</comment>
<evidence type="ECO:0000256" key="7">
    <source>
        <dbReference type="SAM" id="Phobius"/>
    </source>
</evidence>
<feature type="transmembrane region" description="Helical" evidence="7">
    <location>
        <begin position="166"/>
        <end position="186"/>
    </location>
</feature>
<dbReference type="EMBL" id="JBAWTH010000036">
    <property type="protein sequence ID" value="KAL2284449.1"/>
    <property type="molecule type" value="Genomic_DNA"/>
</dbReference>
<evidence type="ECO:0000256" key="6">
    <source>
        <dbReference type="SAM" id="MobiDB-lite"/>
    </source>
</evidence>
<evidence type="ECO:0000256" key="5">
    <source>
        <dbReference type="ARBA" id="ARBA00038359"/>
    </source>
</evidence>
<evidence type="ECO:0000313" key="9">
    <source>
        <dbReference type="EMBL" id="KAL2284449.1"/>
    </source>
</evidence>
<dbReference type="Pfam" id="PF20684">
    <property type="entry name" value="Fung_rhodopsin"/>
    <property type="match status" value="1"/>
</dbReference>
<comment type="caution">
    <text evidence="9">The sequence shown here is derived from an EMBL/GenBank/DDBJ whole genome shotgun (WGS) entry which is preliminary data.</text>
</comment>
<feature type="transmembrane region" description="Helical" evidence="7">
    <location>
        <begin position="293"/>
        <end position="316"/>
    </location>
</feature>
<feature type="transmembrane region" description="Helical" evidence="7">
    <location>
        <begin position="328"/>
        <end position="352"/>
    </location>
</feature>
<keyword evidence="10" id="KW-1185">Reference proteome</keyword>
<accession>A0ABR4EPR5</accession>
<feature type="transmembrane region" description="Helical" evidence="7">
    <location>
        <begin position="207"/>
        <end position="232"/>
    </location>
</feature>
<dbReference type="InterPro" id="IPR052337">
    <property type="entry name" value="SAT4-like"/>
</dbReference>
<gene>
    <name evidence="9" type="ORF">FJTKL_08856</name>
</gene>
<dbReference type="PANTHER" id="PTHR33048:SF47">
    <property type="entry name" value="INTEGRAL MEMBRANE PROTEIN-RELATED"/>
    <property type="match status" value="1"/>
</dbReference>
<comment type="similarity">
    <text evidence="5">Belongs to the SAT4 family.</text>
</comment>
<keyword evidence="4 7" id="KW-0472">Membrane</keyword>
<dbReference type="PANTHER" id="PTHR33048">
    <property type="entry name" value="PTH11-LIKE INTEGRAL MEMBRANE PROTEIN (AFU_ORTHOLOGUE AFUA_5G11245)"/>
    <property type="match status" value="1"/>
</dbReference>
<feature type="region of interest" description="Disordered" evidence="6">
    <location>
        <begin position="439"/>
        <end position="472"/>
    </location>
</feature>
<feature type="transmembrane region" description="Helical" evidence="7">
    <location>
        <begin position="90"/>
        <end position="113"/>
    </location>
</feature>
<organism evidence="9 10">
    <name type="scientific">Diaporthe vaccinii</name>
    <dbReference type="NCBI Taxonomy" id="105482"/>
    <lineage>
        <taxon>Eukaryota</taxon>
        <taxon>Fungi</taxon>
        <taxon>Dikarya</taxon>
        <taxon>Ascomycota</taxon>
        <taxon>Pezizomycotina</taxon>
        <taxon>Sordariomycetes</taxon>
        <taxon>Sordariomycetidae</taxon>
        <taxon>Diaporthales</taxon>
        <taxon>Diaporthaceae</taxon>
        <taxon>Diaporthe</taxon>
        <taxon>Diaporthe eres species complex</taxon>
    </lineage>
</organism>
<name>A0ABR4EPR5_9PEZI</name>
<evidence type="ECO:0000256" key="1">
    <source>
        <dbReference type="ARBA" id="ARBA00004141"/>
    </source>
</evidence>
<dbReference type="Proteomes" id="UP001600888">
    <property type="component" value="Unassembled WGS sequence"/>
</dbReference>
<keyword evidence="2 7" id="KW-0812">Transmembrane</keyword>
<evidence type="ECO:0000259" key="8">
    <source>
        <dbReference type="Pfam" id="PF20684"/>
    </source>
</evidence>
<keyword evidence="3 7" id="KW-1133">Transmembrane helix</keyword>
<reference evidence="9 10" key="1">
    <citation type="submission" date="2024-03" db="EMBL/GenBank/DDBJ databases">
        <title>A high-quality draft genome sequence of Diaporthe vaccinii, a causative agent of upright dieback and viscid rot disease in cranberry plants.</title>
        <authorList>
            <person name="Sarrasin M."/>
            <person name="Lang B.F."/>
            <person name="Burger G."/>
        </authorList>
    </citation>
    <scope>NUCLEOTIDE SEQUENCE [LARGE SCALE GENOMIC DNA]</scope>
    <source>
        <strain evidence="9 10">IS7</strain>
    </source>
</reference>